<organism evidence="19 20">
    <name type="scientific">Shinella curvata</name>
    <dbReference type="NCBI Taxonomy" id="1817964"/>
    <lineage>
        <taxon>Bacteria</taxon>
        <taxon>Pseudomonadati</taxon>
        <taxon>Pseudomonadota</taxon>
        <taxon>Alphaproteobacteria</taxon>
        <taxon>Hyphomicrobiales</taxon>
        <taxon>Rhizobiaceae</taxon>
        <taxon>Shinella</taxon>
    </lineage>
</organism>
<evidence type="ECO:0000256" key="14">
    <source>
        <dbReference type="PROSITE-ProRule" id="PRU01360"/>
    </source>
</evidence>
<dbReference type="InterPro" id="IPR037066">
    <property type="entry name" value="Plug_dom_sf"/>
</dbReference>
<keyword evidence="11 14" id="KW-0472">Membrane</keyword>
<feature type="signal peptide" evidence="17">
    <location>
        <begin position="1"/>
        <end position="33"/>
    </location>
</feature>
<dbReference type="CDD" id="cd01347">
    <property type="entry name" value="ligand_gated_channel"/>
    <property type="match status" value="1"/>
</dbReference>
<feature type="chain" id="PRO_5045565944" evidence="17">
    <location>
        <begin position="34"/>
        <end position="828"/>
    </location>
</feature>
<accession>A0ABT8XDF4</accession>
<evidence type="ECO:0000256" key="16">
    <source>
        <dbReference type="RuleBase" id="RU003357"/>
    </source>
</evidence>
<evidence type="ECO:0000256" key="3">
    <source>
        <dbReference type="ARBA" id="ARBA00022448"/>
    </source>
</evidence>
<keyword evidence="6 14" id="KW-0812">Transmembrane</keyword>
<dbReference type="Proteomes" id="UP001177080">
    <property type="component" value="Unassembled WGS sequence"/>
</dbReference>
<evidence type="ECO:0000313" key="20">
    <source>
        <dbReference type="Proteomes" id="UP001177080"/>
    </source>
</evidence>
<comment type="caution">
    <text evidence="19">The sequence shown here is derived from an EMBL/GenBank/DDBJ whole genome shotgun (WGS) entry which is preliminary data.</text>
</comment>
<comment type="subcellular location">
    <subcellularLocation>
        <location evidence="1 14">Cell outer membrane</location>
        <topology evidence="1 14">Multi-pass membrane protein</topology>
    </subcellularLocation>
</comment>
<sequence>MKGSRMRKRALFLAATMLMAAEGAAFVAAPAYAQSVSDTVHAFNVAEKPIRKALHDIARVAGISVMFNETAAASVGGKAVIGSMTTSEAISRVLSGSGLSWRFTNDSTVTIFDPSAAVTSGAAVTGDTTVLESIVVPGGYEEARGSFEGYLAGLTATATKVGTVLPEVPQTINVIGREEIRSRTAARLSETLRYTPGVTVEADGVDSRFDSISIRGFNTDNATWLDGMPYQAGSSLGSGNNWTIPQIDPFTLERVEVLKGPSSSLYGQLPPGGMVNQLSKRPRREAATEIETGIDGYGKPSFAYDHTGPINDSISYRLIAKASEVGARVDEGKRQRLLIAPSVTVDVGEGQFTLHGQIQRDRGGIEYSWLPAYGTLLDNPNGRISRSLFTGDPAFNRYDRDQNILGYEYETPLTEGLTLRHATRWSQVKSDLNMLQSDLYWDDVADWDGRTMERYAVKADGTTNNIVTDTSLTWDVDAGAVRHRVVAGIDYASSRFNASRFSGDAPSLDLYNPVYGSGGIGNFSLLSHIDSRLDQIGVYAQDQMEFGNWRLLAGVRQDWTRSEADIESARSGISTIDQNESATSGRVGLLYRFDNGIIPYVSYGTSFQPVVGATADGRPFQPMTGRQIEAGVRFAPSDDILLTAAVFDSRQTNRLTDDPVNGYPDQVQTGEVRIRGFEAEIKADLSGGKSITAAYSYLDSKVTRSEIPEELGRSLLYTPRHQASVWFDYTVEQETLEGWQFGAGARYIGASRGGDIETPSGYAGIDVPGYVLVDTRISAPLNDLHDGARLNLSVSNLFDKRYVSGCGSVWTCGYGYGRTVQLTLSTKF</sequence>
<keyword evidence="12 19" id="KW-0675">Receptor</keyword>
<keyword evidence="3 14" id="KW-0813">Transport</keyword>
<dbReference type="InterPro" id="IPR036942">
    <property type="entry name" value="Beta-barrel_TonB_sf"/>
</dbReference>
<dbReference type="PROSITE" id="PS52016">
    <property type="entry name" value="TONB_DEPENDENT_REC_3"/>
    <property type="match status" value="1"/>
</dbReference>
<keyword evidence="10 16" id="KW-0798">TonB box</keyword>
<keyword evidence="13 14" id="KW-0998">Cell outer membrane</keyword>
<dbReference type="PROSITE" id="PS01156">
    <property type="entry name" value="TONB_DEPENDENT_REC_2"/>
    <property type="match status" value="1"/>
</dbReference>
<evidence type="ECO:0000256" key="17">
    <source>
        <dbReference type="SAM" id="SignalP"/>
    </source>
</evidence>
<evidence type="ECO:0000256" key="13">
    <source>
        <dbReference type="ARBA" id="ARBA00023237"/>
    </source>
</evidence>
<dbReference type="InterPro" id="IPR012910">
    <property type="entry name" value="Plug_dom"/>
</dbReference>
<dbReference type="InterPro" id="IPR010105">
    <property type="entry name" value="TonB_sidphr_rcpt"/>
</dbReference>
<evidence type="ECO:0000256" key="10">
    <source>
        <dbReference type="ARBA" id="ARBA00023077"/>
    </source>
</evidence>
<keyword evidence="7 17" id="KW-0732">Signal</keyword>
<reference evidence="19" key="1">
    <citation type="submission" date="2022-04" db="EMBL/GenBank/DDBJ databases">
        <title>Shinella lacus sp. nov., a novel member of the genus Shinella from water.</title>
        <authorList>
            <person name="Deng Y."/>
        </authorList>
    </citation>
    <scope>NUCLEOTIDE SEQUENCE</scope>
    <source>
        <strain evidence="19">JCM 31239</strain>
    </source>
</reference>
<evidence type="ECO:0000256" key="6">
    <source>
        <dbReference type="ARBA" id="ARBA00022692"/>
    </source>
</evidence>
<evidence type="ECO:0000259" key="18">
    <source>
        <dbReference type="SMART" id="SM00965"/>
    </source>
</evidence>
<keyword evidence="5" id="KW-0410">Iron transport</keyword>
<evidence type="ECO:0000256" key="4">
    <source>
        <dbReference type="ARBA" id="ARBA00022452"/>
    </source>
</evidence>
<keyword evidence="20" id="KW-1185">Reference proteome</keyword>
<feature type="domain" description="Secretin/TonB short N-terminal" evidence="18">
    <location>
        <begin position="63"/>
        <end position="114"/>
    </location>
</feature>
<evidence type="ECO:0000256" key="9">
    <source>
        <dbReference type="ARBA" id="ARBA00023065"/>
    </source>
</evidence>
<dbReference type="PANTHER" id="PTHR32552:SF68">
    <property type="entry name" value="FERRICHROME OUTER MEMBRANE TRANSPORTER_PHAGE RECEPTOR"/>
    <property type="match status" value="1"/>
</dbReference>
<dbReference type="Pfam" id="PF00593">
    <property type="entry name" value="TonB_dep_Rec_b-barrel"/>
    <property type="match status" value="1"/>
</dbReference>
<proteinExistence type="inferred from homology"/>
<evidence type="ECO:0000256" key="8">
    <source>
        <dbReference type="ARBA" id="ARBA00023004"/>
    </source>
</evidence>
<dbReference type="Gene3D" id="2.170.130.10">
    <property type="entry name" value="TonB-dependent receptor, plug domain"/>
    <property type="match status" value="1"/>
</dbReference>
<comment type="similarity">
    <text evidence="2 14 16">Belongs to the TonB-dependent receptor family.</text>
</comment>
<dbReference type="InterPro" id="IPR039426">
    <property type="entry name" value="TonB-dep_rcpt-like"/>
</dbReference>
<dbReference type="SUPFAM" id="SSF56935">
    <property type="entry name" value="Porins"/>
    <property type="match status" value="1"/>
</dbReference>
<evidence type="ECO:0000256" key="5">
    <source>
        <dbReference type="ARBA" id="ARBA00022496"/>
    </source>
</evidence>
<dbReference type="SMART" id="SM00965">
    <property type="entry name" value="STN"/>
    <property type="match status" value="1"/>
</dbReference>
<dbReference type="EMBL" id="WHSC02000005">
    <property type="protein sequence ID" value="MDO6121782.1"/>
    <property type="molecule type" value="Genomic_DNA"/>
</dbReference>
<evidence type="ECO:0000256" key="15">
    <source>
        <dbReference type="PROSITE-ProRule" id="PRU10144"/>
    </source>
</evidence>
<keyword evidence="9" id="KW-0406">Ion transport</keyword>
<gene>
    <name evidence="19" type="ORF">GB928_011370</name>
</gene>
<evidence type="ECO:0000256" key="11">
    <source>
        <dbReference type="ARBA" id="ARBA00023136"/>
    </source>
</evidence>
<dbReference type="InterPro" id="IPR011662">
    <property type="entry name" value="Secretin/TonB_short_N"/>
</dbReference>
<evidence type="ECO:0000256" key="7">
    <source>
        <dbReference type="ARBA" id="ARBA00022729"/>
    </source>
</evidence>
<protein>
    <submittedName>
        <fullName evidence="19">TonB-dependent siderophore receptor</fullName>
    </submittedName>
</protein>
<dbReference type="Gene3D" id="2.40.170.20">
    <property type="entry name" value="TonB-dependent receptor, beta-barrel domain"/>
    <property type="match status" value="1"/>
</dbReference>
<evidence type="ECO:0000256" key="2">
    <source>
        <dbReference type="ARBA" id="ARBA00009810"/>
    </source>
</evidence>
<dbReference type="NCBIfam" id="TIGR01783">
    <property type="entry name" value="TonB-siderophor"/>
    <property type="match status" value="1"/>
</dbReference>
<evidence type="ECO:0000256" key="12">
    <source>
        <dbReference type="ARBA" id="ARBA00023170"/>
    </source>
</evidence>
<dbReference type="RefSeq" id="WP_244762324.1">
    <property type="nucleotide sequence ID" value="NZ_JALJCJ010000005.1"/>
</dbReference>
<keyword evidence="4 14" id="KW-1134">Transmembrane beta strand</keyword>
<keyword evidence="8" id="KW-0408">Iron</keyword>
<evidence type="ECO:0000313" key="19">
    <source>
        <dbReference type="EMBL" id="MDO6121782.1"/>
    </source>
</evidence>
<dbReference type="InterPro" id="IPR000531">
    <property type="entry name" value="Beta-barrel_TonB"/>
</dbReference>
<dbReference type="InterPro" id="IPR010917">
    <property type="entry name" value="TonB_rcpt_CS"/>
</dbReference>
<dbReference type="Pfam" id="PF07715">
    <property type="entry name" value="Plug"/>
    <property type="match status" value="1"/>
</dbReference>
<feature type="short sequence motif" description="TonB C-terminal box" evidence="15">
    <location>
        <begin position="811"/>
        <end position="828"/>
    </location>
</feature>
<dbReference type="Gene3D" id="3.55.50.30">
    <property type="match status" value="1"/>
</dbReference>
<dbReference type="PANTHER" id="PTHR32552">
    <property type="entry name" value="FERRICHROME IRON RECEPTOR-RELATED"/>
    <property type="match status" value="1"/>
</dbReference>
<evidence type="ECO:0000256" key="1">
    <source>
        <dbReference type="ARBA" id="ARBA00004571"/>
    </source>
</evidence>
<name>A0ABT8XDF4_9HYPH</name>